<dbReference type="PANTHER" id="PTHR43685:SF2">
    <property type="entry name" value="GLYCOSYLTRANSFERASE 2-LIKE DOMAIN-CONTAINING PROTEIN"/>
    <property type="match status" value="1"/>
</dbReference>
<dbReference type="EMBL" id="QELD01000002">
    <property type="protein sequence ID" value="MDN4186953.1"/>
    <property type="molecule type" value="Genomic_DNA"/>
</dbReference>
<gene>
    <name evidence="2" type="ORF">DC496_00800</name>
</gene>
<name>A0AAW7LIC1_BIFBR</name>
<evidence type="ECO:0000259" key="1">
    <source>
        <dbReference type="Pfam" id="PF00535"/>
    </source>
</evidence>
<dbReference type="Pfam" id="PF00535">
    <property type="entry name" value="Glycos_transf_2"/>
    <property type="match status" value="1"/>
</dbReference>
<dbReference type="InterPro" id="IPR001173">
    <property type="entry name" value="Glyco_trans_2-like"/>
</dbReference>
<dbReference type="AlphaFoldDB" id="A0AAW7LIC1"/>
<dbReference type="CDD" id="cd00761">
    <property type="entry name" value="Glyco_tranf_GTA_type"/>
    <property type="match status" value="1"/>
</dbReference>
<sequence length="103" mass="10521">MAAVTVVITSCNQGPLIREAVESALTQTVRPERIIIVDDGSDDQASVNVLSAILDDCRHGVPDTGGVAVDLIGQVKAGPSAARNRGVAAAETPFVVVLDGVTV</sequence>
<evidence type="ECO:0000313" key="3">
    <source>
        <dbReference type="Proteomes" id="UP001169990"/>
    </source>
</evidence>
<protein>
    <submittedName>
        <fullName evidence="2">Glycosyltransferase family 2 protein</fullName>
    </submittedName>
</protein>
<reference evidence="2" key="1">
    <citation type="submission" date="2018-05" db="EMBL/GenBank/DDBJ databases">
        <authorList>
            <person name="Kondepudi K.K."/>
            <person name="Singh S."/>
            <person name="Chaudhry V."/>
            <person name="Mantri S."/>
            <person name="Bhadada S."/>
            <person name="Bishnoi M."/>
            <person name="Kaur J."/>
            <person name="Sharma S."/>
            <person name="Bhatia R."/>
        </authorList>
    </citation>
    <scope>NUCLEOTIDE SEQUENCE</scope>
    <source>
        <strain evidence="2">Bif11</strain>
    </source>
</reference>
<dbReference type="Gene3D" id="3.90.550.10">
    <property type="entry name" value="Spore Coat Polysaccharide Biosynthesis Protein SpsA, Chain A"/>
    <property type="match status" value="1"/>
</dbReference>
<dbReference type="Proteomes" id="UP001169990">
    <property type="component" value="Unassembled WGS sequence"/>
</dbReference>
<proteinExistence type="predicted"/>
<reference evidence="2" key="2">
    <citation type="journal article" date="2022" name="3 Biotech.">
        <title>Isomaltooligosaccharides utilization and genomic characterization of human infant anti-inflammatory Bifidobacterium longum and Bifidobacterium breve strains.</title>
        <authorList>
            <person name="Sharma S."/>
            <person name="Singh S."/>
            <person name="Chaudhary V."/>
            <person name="Mantri S."/>
            <person name="Chander A."/>
            <person name="Maurya R."/>
            <person name="Rajarammohan S."/>
            <person name="Singh R.P."/>
            <person name="Rishi P."/>
            <person name="Bishnoi M."/>
            <person name="Bhadada S.K."/>
            <person name="Kondepudi K.K."/>
        </authorList>
    </citation>
    <scope>NUCLEOTIDE SEQUENCE</scope>
    <source>
        <strain evidence="2">Bif11</strain>
    </source>
</reference>
<evidence type="ECO:0000313" key="2">
    <source>
        <dbReference type="EMBL" id="MDN4186953.1"/>
    </source>
</evidence>
<comment type="caution">
    <text evidence="2">The sequence shown here is derived from an EMBL/GenBank/DDBJ whole genome shotgun (WGS) entry which is preliminary data.</text>
</comment>
<dbReference type="SUPFAM" id="SSF53448">
    <property type="entry name" value="Nucleotide-diphospho-sugar transferases"/>
    <property type="match status" value="1"/>
</dbReference>
<dbReference type="InterPro" id="IPR050834">
    <property type="entry name" value="Glycosyltransf_2"/>
</dbReference>
<dbReference type="PANTHER" id="PTHR43685">
    <property type="entry name" value="GLYCOSYLTRANSFERASE"/>
    <property type="match status" value="1"/>
</dbReference>
<organism evidence="2 3">
    <name type="scientific">Bifidobacterium breve</name>
    <dbReference type="NCBI Taxonomy" id="1685"/>
    <lineage>
        <taxon>Bacteria</taxon>
        <taxon>Bacillati</taxon>
        <taxon>Actinomycetota</taxon>
        <taxon>Actinomycetes</taxon>
        <taxon>Bifidobacteriales</taxon>
        <taxon>Bifidobacteriaceae</taxon>
        <taxon>Bifidobacterium</taxon>
    </lineage>
</organism>
<accession>A0AAW7LIC1</accession>
<feature type="domain" description="Glycosyltransferase 2-like" evidence="1">
    <location>
        <begin position="5"/>
        <end position="99"/>
    </location>
</feature>
<dbReference type="InterPro" id="IPR029044">
    <property type="entry name" value="Nucleotide-diphossugar_trans"/>
</dbReference>